<dbReference type="OrthoDB" id="413122at2759"/>
<accession>A0A814BWH8</accession>
<protein>
    <recommendedName>
        <fullName evidence="2">OTU domain-containing protein</fullName>
    </recommendedName>
</protein>
<gene>
    <name evidence="3" type="ORF">OXX778_LOCUS12963</name>
</gene>
<proteinExistence type="predicted"/>
<dbReference type="Gene3D" id="3.90.70.80">
    <property type="match status" value="1"/>
</dbReference>
<reference evidence="3" key="1">
    <citation type="submission" date="2021-02" db="EMBL/GenBank/DDBJ databases">
        <authorList>
            <person name="Nowell W R."/>
        </authorList>
    </citation>
    <scope>NUCLEOTIDE SEQUENCE</scope>
    <source>
        <strain evidence="3">Ploen Becks lab</strain>
    </source>
</reference>
<dbReference type="EMBL" id="CAJNOC010002422">
    <property type="protein sequence ID" value="CAF0932078.1"/>
    <property type="molecule type" value="Genomic_DNA"/>
</dbReference>
<name>A0A814BWH8_9BILA</name>
<evidence type="ECO:0000313" key="3">
    <source>
        <dbReference type="EMBL" id="CAF0932078.1"/>
    </source>
</evidence>
<dbReference type="PROSITE" id="PS50802">
    <property type="entry name" value="OTU"/>
    <property type="match status" value="1"/>
</dbReference>
<feature type="coiled-coil region" evidence="1">
    <location>
        <begin position="52"/>
        <end position="86"/>
    </location>
</feature>
<organism evidence="3 4">
    <name type="scientific">Brachionus calyciflorus</name>
    <dbReference type="NCBI Taxonomy" id="104777"/>
    <lineage>
        <taxon>Eukaryota</taxon>
        <taxon>Metazoa</taxon>
        <taxon>Spiralia</taxon>
        <taxon>Gnathifera</taxon>
        <taxon>Rotifera</taxon>
        <taxon>Eurotatoria</taxon>
        <taxon>Monogononta</taxon>
        <taxon>Pseudotrocha</taxon>
        <taxon>Ploima</taxon>
        <taxon>Brachionidae</taxon>
        <taxon>Brachionus</taxon>
    </lineage>
</organism>
<dbReference type="Proteomes" id="UP000663879">
    <property type="component" value="Unassembled WGS sequence"/>
</dbReference>
<feature type="domain" description="OTU" evidence="2">
    <location>
        <begin position="849"/>
        <end position="979"/>
    </location>
</feature>
<keyword evidence="1" id="KW-0175">Coiled coil</keyword>
<evidence type="ECO:0000259" key="2">
    <source>
        <dbReference type="PROSITE" id="PS50802"/>
    </source>
</evidence>
<dbReference type="InterPro" id="IPR003323">
    <property type="entry name" value="OTU_dom"/>
</dbReference>
<comment type="caution">
    <text evidence="3">The sequence shown here is derived from an EMBL/GenBank/DDBJ whole genome shotgun (WGS) entry which is preliminary data.</text>
</comment>
<dbReference type="AlphaFoldDB" id="A0A814BWH8"/>
<sequence length="1009" mass="119897">MENKEPGQEYLKIKCDYDGLLREYNLVLKNNFDNQELETRYISEIHQKNTYINSLKHSLMVSENELKNLKQIISDIERENIEEAKKFCPFCGEEHSHMSECHSVFQRLKLLIDFEEALNLKLKKKGFCCYYKCSYNWFKSEKSRKRNLPVWSGFYKCIQPNCKSFIRPFIKSINKDEITVCVSFLTKGFHEPIDQQTRITGEDRINLSYKLNSEGTSNVSDFYQIISYQKKNPIKKTTLYKIKNEFDHRFRLSRDLFFDLKASKLMTDNLSVSNSGFTGLVHNVSIDPYGFFLMSEMQIDIWKQVKFINPVWHFDSTGCIHKDVESQKKPFLYSIVFHDIENKNILPICEFISTDHTIRNISRFLKIFLDRLADFDNETEFKIAPIIVTDFSWALINSVLNIFNKMEIIEYLEFSFKRIIEKNNLDLRKLTTRIYLCSTHFLKSLVKKVKKFDISSKHKNLFIFCFSLLQNSLTIQQFENYLINIFNVFTNPYKSESVSHSLDTLRSEIRNRELNKLNFSDINCKSIPNDQGAGEFDIAMDETIETLKVKSPFSKYYQKVIEEWKIKIESNIDCMRNEFFEPRLFDLIKTQLYILPFWCGILLHDFKQSTKNDFTKAIKSRLSNNPVENYFGNLKHNVLPGLKLYPSEIISCILLRIKSKYFEFYFNDAKNKIVKNNDKLSSQKEKWSKNFKKISKNKRNLKFEIDGIKEKGYYFKNYDIGKLIYKDLFEFDPIFLATESQEYKDLFEKLELKDDKYLDSMEIAENSSCQEKDVNNFENLDLIILYEDLIKKDWSFLELKKYFYSSSKLLKNLVNGLREIIILPIFLNQICEIKEQFKIILKQAGLENHIIVKSKSNGNCFYNSISTCLFGKEEKFYLIKIGVIFIMLEYEDLFRSIVKEHHYELSYETIVCNSSRENEWAMMLNIFATSILLNRSIFSFNLNHETFKIYFQEYLQNDSCLEPLKIAFYLNHFNAILCCDPDKNQCMQPPLIKNDLFVNFRDKYKIKFY</sequence>
<evidence type="ECO:0000313" key="4">
    <source>
        <dbReference type="Proteomes" id="UP000663879"/>
    </source>
</evidence>
<evidence type="ECO:0000256" key="1">
    <source>
        <dbReference type="SAM" id="Coils"/>
    </source>
</evidence>
<keyword evidence="4" id="KW-1185">Reference proteome</keyword>